<evidence type="ECO:0000313" key="2">
    <source>
        <dbReference type="Proteomes" id="UP000294309"/>
    </source>
</evidence>
<dbReference type="RefSeq" id="WP_134298092.1">
    <property type="nucleotide sequence ID" value="NZ_CP038013.1"/>
</dbReference>
<dbReference type="AlphaFoldDB" id="A0A4P7AI01"/>
<reference evidence="1 2" key="1">
    <citation type="submission" date="2019-03" db="EMBL/GenBank/DDBJ databases">
        <title>Complete genome sequence of Spiroplasma gladiatoris TG-1 (DSM 22552).</title>
        <authorList>
            <person name="Lin Y.-C."/>
            <person name="Chou L."/>
            <person name="Kuo C.-H."/>
        </authorList>
    </citation>
    <scope>NUCLEOTIDE SEQUENCE [LARGE SCALE GENOMIC DNA]</scope>
    <source>
        <strain evidence="1 2">TG-1</strain>
    </source>
</reference>
<protein>
    <submittedName>
        <fullName evidence="1">Uncharacterized protein</fullName>
    </submittedName>
</protein>
<proteinExistence type="predicted"/>
<dbReference type="EMBL" id="CP038013">
    <property type="protein sequence ID" value="QBQ08085.1"/>
    <property type="molecule type" value="Genomic_DNA"/>
</dbReference>
<dbReference type="OrthoDB" id="388881at2"/>
<dbReference type="Proteomes" id="UP000294309">
    <property type="component" value="Chromosome"/>
</dbReference>
<evidence type="ECO:0000313" key="1">
    <source>
        <dbReference type="EMBL" id="QBQ08085.1"/>
    </source>
</evidence>
<gene>
    <name evidence="1" type="ORF">SGLAD_v1c08860</name>
</gene>
<sequence>MDAQLQNQHDVGELQNNNDIGNKIINQSQQNDFLAMDVIFVNQIFYVGKEKHYRILVRPTISVDAWSRLRSTRDNEKTFKIEKTEVNMAIDSDKGSESIKIEWPKNDRTEKNIIKSMMFKTSYSKLKEMSNVEFREVLIPTKSFENNNSLNISYSLKCSNTIGNFNNIANGHIRIDLRQYTSVDNKAILLHDFVYLSLKNDYDINFKKDVVLAKKLIEYETFDNNKRIDFDVKLKAKNYFFDRFDDNQKSLLGIELNRFLTNLKMGQNDNKIVEANYSINLENLSEYYDLKKPNPLIKTEYDKSYTLKTNVKTKLDFKKNKVIESDLGEEGIMKNTSLEKSFNFEWDINYGGLKINFYKNNTPYNLSDILVEVDDLSFETQRAYLINFDNFSFSELKFDDKNKEKILDFIEKNQEIII</sequence>
<accession>A0A4P7AI01</accession>
<organism evidence="1 2">
    <name type="scientific">Spiroplasma gladiatoris</name>
    <dbReference type="NCBI Taxonomy" id="2143"/>
    <lineage>
        <taxon>Bacteria</taxon>
        <taxon>Bacillati</taxon>
        <taxon>Mycoplasmatota</taxon>
        <taxon>Mollicutes</taxon>
        <taxon>Entomoplasmatales</taxon>
        <taxon>Spiroplasmataceae</taxon>
        <taxon>Spiroplasma</taxon>
    </lineage>
</organism>
<dbReference type="KEGG" id="sgq:SGLAD_v1c08860"/>
<keyword evidence="2" id="KW-1185">Reference proteome</keyword>
<name>A0A4P7AI01_9MOLU</name>